<dbReference type="PANTHER" id="PTHR11410">
    <property type="entry name" value="ATP SYNTHASE SUBUNIT A"/>
    <property type="match status" value="1"/>
</dbReference>
<evidence type="ECO:0000256" key="5">
    <source>
        <dbReference type="ARBA" id="ARBA00022692"/>
    </source>
</evidence>
<geneLocation type="mitochondrion" evidence="13"/>
<dbReference type="GO" id="GO:0045259">
    <property type="term" value="C:proton-transporting ATP synthase complex"/>
    <property type="evidence" value="ECO:0007669"/>
    <property type="project" value="UniProtKB-KW"/>
</dbReference>
<keyword evidence="8" id="KW-0406">Ion transport</keyword>
<dbReference type="PRINTS" id="PR00123">
    <property type="entry name" value="ATPASEA"/>
</dbReference>
<keyword evidence="7 12" id="KW-1133">Transmembrane helix</keyword>
<dbReference type="CDD" id="cd00310">
    <property type="entry name" value="ATP-synt_Fo_a_6"/>
    <property type="match status" value="1"/>
</dbReference>
<feature type="transmembrane region" description="Helical" evidence="12">
    <location>
        <begin position="185"/>
        <end position="208"/>
    </location>
</feature>
<proteinExistence type="inferred from homology"/>
<keyword evidence="9 12" id="KW-0472">Membrane</keyword>
<keyword evidence="10" id="KW-0066">ATP synthesis</keyword>
<comment type="subcellular location">
    <subcellularLocation>
        <location evidence="1">Membrane</location>
        <topology evidence="1">Multi-pass membrane protein</topology>
    </subcellularLocation>
    <subcellularLocation>
        <location evidence="11">Mitochondrion inner membrane</location>
        <topology evidence="11">Multi-pass membrane protein</topology>
    </subcellularLocation>
</comment>
<dbReference type="SUPFAM" id="SSF81336">
    <property type="entry name" value="F1F0 ATP synthase subunit A"/>
    <property type="match status" value="1"/>
</dbReference>
<evidence type="ECO:0000256" key="2">
    <source>
        <dbReference type="ARBA" id="ARBA00006810"/>
    </source>
</evidence>
<accession>R9ZRN6</accession>
<dbReference type="GO" id="GO:0046933">
    <property type="term" value="F:proton-transporting ATP synthase activity, rotational mechanism"/>
    <property type="evidence" value="ECO:0007669"/>
    <property type="project" value="TreeGrafter"/>
</dbReference>
<organism evidence="13">
    <name type="scientific">Haematopinus apri</name>
    <dbReference type="NCBI Taxonomy" id="1348091"/>
    <lineage>
        <taxon>Eukaryota</taxon>
        <taxon>Metazoa</taxon>
        <taxon>Ecdysozoa</taxon>
        <taxon>Arthropoda</taxon>
        <taxon>Hexapoda</taxon>
        <taxon>Insecta</taxon>
        <taxon>Pterygota</taxon>
        <taxon>Neoptera</taxon>
        <taxon>Paraneoptera</taxon>
        <taxon>Psocodea</taxon>
        <taxon>Troctomorpha</taxon>
        <taxon>Phthiraptera</taxon>
        <taxon>Anoplura</taxon>
        <taxon>Haematopinidae</taxon>
        <taxon>Haematopinus</taxon>
    </lineage>
</organism>
<evidence type="ECO:0000256" key="12">
    <source>
        <dbReference type="SAM" id="Phobius"/>
    </source>
</evidence>
<evidence type="ECO:0000256" key="6">
    <source>
        <dbReference type="ARBA" id="ARBA00022781"/>
    </source>
</evidence>
<reference evidence="13" key="1">
    <citation type="journal article" date="2013" name="Genome Biol. Evol.">
        <title>Substantial Variation in the Extent of Mitochondrial Genome Fragmentation among Blood-Sucking Lice of Mammals.</title>
        <authorList>
            <person name="Jiang H."/>
            <person name="Barker S.C."/>
            <person name="Shao R."/>
        </authorList>
    </citation>
    <scope>NUCLEOTIDE SEQUENCE</scope>
    <source>
        <strain evidence="13">B2418</strain>
    </source>
</reference>
<keyword evidence="13" id="KW-0496">Mitochondrion</keyword>
<feature type="transmembrane region" description="Helical" evidence="12">
    <location>
        <begin position="20"/>
        <end position="47"/>
    </location>
</feature>
<dbReference type="PANTHER" id="PTHR11410:SF0">
    <property type="entry name" value="ATP SYNTHASE SUBUNIT A"/>
    <property type="match status" value="1"/>
</dbReference>
<evidence type="ECO:0000313" key="13">
    <source>
        <dbReference type="EMBL" id="AGO44107.1"/>
    </source>
</evidence>
<evidence type="ECO:0000256" key="4">
    <source>
        <dbReference type="ARBA" id="ARBA00022547"/>
    </source>
</evidence>
<keyword evidence="3" id="KW-0813">Transport</keyword>
<dbReference type="AlphaFoldDB" id="R9ZRN6"/>
<name>R9ZRN6_9NEOP</name>
<comment type="similarity">
    <text evidence="2">Belongs to the ATPase A chain family.</text>
</comment>
<dbReference type="PROSITE" id="PS00449">
    <property type="entry name" value="ATPASE_A"/>
    <property type="match status" value="1"/>
</dbReference>
<gene>
    <name evidence="13" type="primary">atp6</name>
</gene>
<evidence type="ECO:0000256" key="7">
    <source>
        <dbReference type="ARBA" id="ARBA00022989"/>
    </source>
</evidence>
<keyword evidence="6" id="KW-0375">Hydrogen ion transport</keyword>
<dbReference type="InterPro" id="IPR000568">
    <property type="entry name" value="ATP_synth_F0_asu"/>
</dbReference>
<evidence type="ECO:0000256" key="1">
    <source>
        <dbReference type="ARBA" id="ARBA00004141"/>
    </source>
</evidence>
<feature type="transmembrane region" description="Helical" evidence="12">
    <location>
        <begin position="95"/>
        <end position="114"/>
    </location>
</feature>
<keyword evidence="4" id="KW-0138">CF(0)</keyword>
<dbReference type="InterPro" id="IPR023011">
    <property type="entry name" value="ATP_synth_F0_asu_AS"/>
</dbReference>
<protein>
    <recommendedName>
        <fullName evidence="11">ATP synthase subunit a</fullName>
    </recommendedName>
</protein>
<dbReference type="GO" id="GO:0005743">
    <property type="term" value="C:mitochondrial inner membrane"/>
    <property type="evidence" value="ECO:0007669"/>
    <property type="project" value="UniProtKB-SubCell"/>
</dbReference>
<dbReference type="NCBIfam" id="TIGR01131">
    <property type="entry name" value="ATP_synt_6_or_A"/>
    <property type="match status" value="1"/>
</dbReference>
<keyword evidence="5 12" id="KW-0812">Transmembrane</keyword>
<sequence>MSVFDPCSTLLSLNLPLKWLLVVLVVLSLSGRYWILSSGLQCVMVWVKNGLIHGLRESYKNYKQFMLILHTLFFFIFSSNFMGLSPFMFTLSSHLVYNLSLCFPLWLGGILYSWSKCWKKTLAHLTPVGSPVTLAPFLVLVETVSLVIRPISLSVRLMANMTAGHMVITLAEQGAMSVASYVGSFYVLLVMVLLLFELGVALIQAYVFMSLMSLYWEENNH</sequence>
<dbReference type="EMBL" id="KC814614">
    <property type="protein sequence ID" value="AGO44107.1"/>
    <property type="molecule type" value="Genomic_DNA"/>
</dbReference>
<evidence type="ECO:0000256" key="3">
    <source>
        <dbReference type="ARBA" id="ARBA00022448"/>
    </source>
</evidence>
<feature type="transmembrane region" description="Helical" evidence="12">
    <location>
        <begin position="67"/>
        <end position="89"/>
    </location>
</feature>
<dbReference type="InterPro" id="IPR045083">
    <property type="entry name" value="ATP_synth_F0_asu_bact/mt"/>
</dbReference>
<evidence type="ECO:0000256" key="8">
    <source>
        <dbReference type="ARBA" id="ARBA00023065"/>
    </source>
</evidence>
<dbReference type="Gene3D" id="1.20.120.220">
    <property type="entry name" value="ATP synthase, F0 complex, subunit A"/>
    <property type="match status" value="1"/>
</dbReference>
<dbReference type="Pfam" id="PF00119">
    <property type="entry name" value="ATP-synt_A"/>
    <property type="match status" value="1"/>
</dbReference>
<dbReference type="InterPro" id="IPR035908">
    <property type="entry name" value="F0_ATP_A_sf"/>
</dbReference>
<evidence type="ECO:0000256" key="9">
    <source>
        <dbReference type="ARBA" id="ARBA00023136"/>
    </source>
</evidence>
<evidence type="ECO:0000256" key="10">
    <source>
        <dbReference type="ARBA" id="ARBA00023310"/>
    </source>
</evidence>
<evidence type="ECO:0000256" key="11">
    <source>
        <dbReference type="RuleBase" id="RU004450"/>
    </source>
</evidence>